<evidence type="ECO:0000313" key="3">
    <source>
        <dbReference type="EMBL" id="GAH51140.1"/>
    </source>
</evidence>
<dbReference type="InterPro" id="IPR012676">
    <property type="entry name" value="TGS-like"/>
</dbReference>
<comment type="caution">
    <text evidence="3">The sequence shown here is derived from an EMBL/GenBank/DDBJ whole genome shotgun (WGS) entry which is preliminary data.</text>
</comment>
<dbReference type="SUPFAM" id="SSF81301">
    <property type="entry name" value="Nucleotidyltransferase"/>
    <property type="match status" value="1"/>
</dbReference>
<dbReference type="Gene3D" id="3.30.460.10">
    <property type="entry name" value="Beta Polymerase, domain 2"/>
    <property type="match status" value="1"/>
</dbReference>
<dbReference type="Gene3D" id="3.10.20.30">
    <property type="match status" value="1"/>
</dbReference>
<dbReference type="InterPro" id="IPR033655">
    <property type="entry name" value="TGS_RelA/SpoT"/>
</dbReference>
<sequence length="239" mass="27910">MPKPNLYQSLHTTIIAEKKHTVEIQIRTRDMHNLAENGIAAHWKYKETDPRHIMKEDKRLNWLREMVDLYKEQKSPREFLKSLKTDLIPEEVYVFTPKGKVVTLPLGASALDFAFKIHSEIGLHCARAKINGRIERLKTILKTGDIVEILTSPEKTPSRDWLNIAFTSTARHNIKRWLNLQDKIKNTALGKKLWEKEIKHYKVPAHFLKEENLLKNLSSVANVRLKKMEKFYAYVGFGK</sequence>
<organism evidence="3">
    <name type="scientific">marine sediment metagenome</name>
    <dbReference type="NCBI Taxonomy" id="412755"/>
    <lineage>
        <taxon>unclassified sequences</taxon>
        <taxon>metagenomes</taxon>
        <taxon>ecological metagenomes</taxon>
    </lineage>
</organism>
<dbReference type="InterPro" id="IPR043519">
    <property type="entry name" value="NT_sf"/>
</dbReference>
<dbReference type="Pfam" id="PF02824">
    <property type="entry name" value="TGS"/>
    <property type="match status" value="1"/>
</dbReference>
<feature type="non-terminal residue" evidence="3">
    <location>
        <position position="239"/>
    </location>
</feature>
<dbReference type="AlphaFoldDB" id="X1H214"/>
<comment type="similarity">
    <text evidence="1">Belongs to the RelA/SpoT family.</text>
</comment>
<name>X1H214_9ZZZZ</name>
<dbReference type="PANTHER" id="PTHR21262:SF31">
    <property type="entry name" value="GTP PYROPHOSPHOKINASE"/>
    <property type="match status" value="1"/>
</dbReference>
<dbReference type="SUPFAM" id="SSF81271">
    <property type="entry name" value="TGS-like"/>
    <property type="match status" value="1"/>
</dbReference>
<dbReference type="FunFam" id="3.10.20.30:FF:000002">
    <property type="entry name" value="GTP pyrophosphokinase (RelA/SpoT)"/>
    <property type="match status" value="1"/>
</dbReference>
<evidence type="ECO:0000259" key="2">
    <source>
        <dbReference type="PROSITE" id="PS51880"/>
    </source>
</evidence>
<dbReference type="GO" id="GO:0015969">
    <property type="term" value="P:guanosine tetraphosphate metabolic process"/>
    <property type="evidence" value="ECO:0007669"/>
    <property type="project" value="InterPro"/>
</dbReference>
<dbReference type="EMBL" id="BARU01020627">
    <property type="protein sequence ID" value="GAH51140.1"/>
    <property type="molecule type" value="Genomic_DNA"/>
</dbReference>
<dbReference type="PANTHER" id="PTHR21262">
    <property type="entry name" value="GUANOSINE-3',5'-BIS DIPHOSPHATE 3'-PYROPHOSPHOHYDROLASE"/>
    <property type="match status" value="1"/>
</dbReference>
<feature type="domain" description="TGS" evidence="2">
    <location>
        <begin position="90"/>
        <end position="151"/>
    </location>
</feature>
<dbReference type="InterPro" id="IPR007685">
    <property type="entry name" value="RelA_SpoT"/>
</dbReference>
<gene>
    <name evidence="3" type="ORF">S03H2_33847</name>
</gene>
<dbReference type="GO" id="GO:0005886">
    <property type="term" value="C:plasma membrane"/>
    <property type="evidence" value="ECO:0007669"/>
    <property type="project" value="TreeGrafter"/>
</dbReference>
<dbReference type="Pfam" id="PF04607">
    <property type="entry name" value="RelA_SpoT"/>
    <property type="match status" value="1"/>
</dbReference>
<evidence type="ECO:0000256" key="1">
    <source>
        <dbReference type="ARBA" id="ARBA00007476"/>
    </source>
</evidence>
<dbReference type="InterPro" id="IPR012675">
    <property type="entry name" value="Beta-grasp_dom_sf"/>
</dbReference>
<proteinExistence type="inferred from homology"/>
<dbReference type="InterPro" id="IPR004095">
    <property type="entry name" value="TGS"/>
</dbReference>
<dbReference type="CDD" id="cd01668">
    <property type="entry name" value="TGS_RSH"/>
    <property type="match status" value="1"/>
</dbReference>
<protein>
    <recommendedName>
        <fullName evidence="2">TGS domain-containing protein</fullName>
    </recommendedName>
</protein>
<reference evidence="3" key="1">
    <citation type="journal article" date="2014" name="Front. Microbiol.">
        <title>High frequency of phylogenetically diverse reductive dehalogenase-homologous genes in deep subseafloor sedimentary metagenomes.</title>
        <authorList>
            <person name="Kawai M."/>
            <person name="Futagami T."/>
            <person name="Toyoda A."/>
            <person name="Takaki Y."/>
            <person name="Nishi S."/>
            <person name="Hori S."/>
            <person name="Arai W."/>
            <person name="Tsubouchi T."/>
            <person name="Morono Y."/>
            <person name="Uchiyama I."/>
            <person name="Ito T."/>
            <person name="Fujiyama A."/>
            <person name="Inagaki F."/>
            <person name="Takami H."/>
        </authorList>
    </citation>
    <scope>NUCLEOTIDE SEQUENCE</scope>
    <source>
        <strain evidence="3">Expedition CK06-06</strain>
    </source>
</reference>
<accession>X1H214</accession>
<dbReference type="PROSITE" id="PS51880">
    <property type="entry name" value="TGS"/>
    <property type="match status" value="1"/>
</dbReference>
<dbReference type="SMART" id="SM00954">
    <property type="entry name" value="RelA_SpoT"/>
    <property type="match status" value="1"/>
</dbReference>